<dbReference type="AlphaFoldDB" id="A0A238WCT1"/>
<dbReference type="PROSITE" id="PS51737">
    <property type="entry name" value="RECOMBINASE_DNA_BIND"/>
    <property type="match status" value="1"/>
</dbReference>
<dbReference type="Pfam" id="PF07508">
    <property type="entry name" value="Recombinase"/>
    <property type="match status" value="1"/>
</dbReference>
<accession>A0A238WCT1</accession>
<evidence type="ECO:0000259" key="3">
    <source>
        <dbReference type="PROSITE" id="PS51737"/>
    </source>
</evidence>
<proteinExistence type="predicted"/>
<feature type="region of interest" description="Disordered" evidence="2">
    <location>
        <begin position="44"/>
        <end position="64"/>
    </location>
</feature>
<evidence type="ECO:0000256" key="1">
    <source>
        <dbReference type="SAM" id="Coils"/>
    </source>
</evidence>
<feature type="coiled-coil region" evidence="1">
    <location>
        <begin position="241"/>
        <end position="295"/>
    </location>
</feature>
<organism evidence="4 5">
    <name type="scientific">Puniceibacterium sediminis</name>
    <dbReference type="NCBI Taxonomy" id="1608407"/>
    <lineage>
        <taxon>Bacteria</taxon>
        <taxon>Pseudomonadati</taxon>
        <taxon>Pseudomonadota</taxon>
        <taxon>Alphaproteobacteria</taxon>
        <taxon>Rhodobacterales</taxon>
        <taxon>Paracoccaceae</taxon>
        <taxon>Puniceibacterium</taxon>
    </lineage>
</organism>
<name>A0A238WCT1_9RHOB</name>
<dbReference type="InterPro" id="IPR038109">
    <property type="entry name" value="DNA_bind_recomb_sf"/>
</dbReference>
<dbReference type="EMBL" id="FZNN01000005">
    <property type="protein sequence ID" value="SNR44386.1"/>
    <property type="molecule type" value="Genomic_DNA"/>
</dbReference>
<evidence type="ECO:0000313" key="5">
    <source>
        <dbReference type="Proteomes" id="UP000198417"/>
    </source>
</evidence>
<dbReference type="PANTHER" id="PTHR30461">
    <property type="entry name" value="DNA-INVERTASE FROM LAMBDOID PROPHAGE"/>
    <property type="match status" value="1"/>
</dbReference>
<keyword evidence="5" id="KW-1185">Reference proteome</keyword>
<dbReference type="Proteomes" id="UP000198417">
    <property type="component" value="Unassembled WGS sequence"/>
</dbReference>
<dbReference type="InterPro" id="IPR025827">
    <property type="entry name" value="Zn_ribbon_recom_dom"/>
</dbReference>
<dbReference type="Gene3D" id="3.90.1750.20">
    <property type="entry name" value="Putative Large Serine Recombinase, Chain B, Domain 2"/>
    <property type="match status" value="1"/>
</dbReference>
<protein>
    <submittedName>
        <fullName evidence="4">Recombinase zinc beta ribbon domain-containing protein</fullName>
    </submittedName>
</protein>
<keyword evidence="1" id="KW-0175">Coiled coil</keyword>
<dbReference type="RefSeq" id="WP_089269922.1">
    <property type="nucleotide sequence ID" value="NZ_FZNN01000005.1"/>
</dbReference>
<sequence length="408" mass="45283">MAYGYRIKHSQSLNREIDEGHAAIVRRIFDDYASGQSPRKIASSLNEEGIPSPSGGKWNDSTIRGNAKKRDGMLRNEAYIGIIVYGRNRFRRDPDTGNRISRPAAAEDIIYCEEPGLQIVDDHIWNVVQDRLDETTQKYSRKSTPLNKSHRATYLLSRLIKCECCGDSYTVVAQERYGCSTRKTKGLSVCSNTKTITKQKIEARVLARLRAGLLAPEMAGRFASEVRSLLEAEAQQLAPDKMQLEADLIKVNRAIERILDRLETDELGDALVDRLRAREAERARIRNALEDAEAARHPISLPTVKDLEQIYAGQVKRLESLLAGSNQMVEANALIGELVGCVYVAPDPDAQDGLRITIRSSAARCFLSEGGGLNAKGLPKEAYLECSKISVVAGGCNRRILPKLRCNV</sequence>
<dbReference type="PANTHER" id="PTHR30461:SF23">
    <property type="entry name" value="DNA RECOMBINASE-RELATED"/>
    <property type="match status" value="1"/>
</dbReference>
<reference evidence="4 5" key="1">
    <citation type="submission" date="2017-06" db="EMBL/GenBank/DDBJ databases">
        <authorList>
            <person name="Kim H.J."/>
            <person name="Triplett B.A."/>
        </authorList>
    </citation>
    <scope>NUCLEOTIDE SEQUENCE [LARGE SCALE GENOMIC DNA]</scope>
    <source>
        <strain evidence="4 5">DSM 29052</strain>
    </source>
</reference>
<dbReference type="GO" id="GO:0003677">
    <property type="term" value="F:DNA binding"/>
    <property type="evidence" value="ECO:0007669"/>
    <property type="project" value="InterPro"/>
</dbReference>
<evidence type="ECO:0000313" key="4">
    <source>
        <dbReference type="EMBL" id="SNR44386.1"/>
    </source>
</evidence>
<dbReference type="OrthoDB" id="7277848at2"/>
<dbReference type="InterPro" id="IPR050639">
    <property type="entry name" value="SSR_resolvase"/>
</dbReference>
<dbReference type="InterPro" id="IPR011109">
    <property type="entry name" value="DNA_bind_recombinase_dom"/>
</dbReference>
<dbReference type="GO" id="GO:0000150">
    <property type="term" value="F:DNA strand exchange activity"/>
    <property type="evidence" value="ECO:0007669"/>
    <property type="project" value="InterPro"/>
</dbReference>
<gene>
    <name evidence="4" type="ORF">SAMN06265370_105112</name>
</gene>
<feature type="domain" description="Recombinase" evidence="3">
    <location>
        <begin position="2"/>
        <end position="138"/>
    </location>
</feature>
<dbReference type="Pfam" id="PF13408">
    <property type="entry name" value="Zn_ribbon_recom"/>
    <property type="match status" value="1"/>
</dbReference>
<evidence type="ECO:0000256" key="2">
    <source>
        <dbReference type="SAM" id="MobiDB-lite"/>
    </source>
</evidence>